<sequence>MSSFPNPAPFPSPIHLPVSDQVVKVSIIDTTSHLKGLLCSNFFEPPIKGHDVLDCPVYSFLVEHEPSKSRLLFDLGIAKNWRDGPQIVVNRVDTFGWHVSATKDVADILNEHGIQLDSIKTVIWSHWHWDHTGDLSLFPISTSLTVGPGFKAAMLPGYPTNPDSFIAESAYKGRELVEISFDRSPALLIGRFRALDYFGDGSFYLLDSPGHTVGHICGLARTTPDTFVFMGGDTCHHAGQLRPTTYFPLPERPHSSPFPNLSSRASLLRIHPTHDPIKPFYCVSQSPGGAARTDPVEAQESLEKLRELDGHENVLTIIAHDPTWLNILEFFPDTLNDWKVKGYKERGMWTFLEDFKHALSEAEKV</sequence>
<dbReference type="InterPro" id="IPR036866">
    <property type="entry name" value="RibonucZ/Hydroxyglut_hydro"/>
</dbReference>
<dbReference type="InterPro" id="IPR001279">
    <property type="entry name" value="Metallo-B-lactamas"/>
</dbReference>
<organism evidence="6 7">
    <name type="scientific">Rhizoctonia solani 123E</name>
    <dbReference type="NCBI Taxonomy" id="1423351"/>
    <lineage>
        <taxon>Eukaryota</taxon>
        <taxon>Fungi</taxon>
        <taxon>Dikarya</taxon>
        <taxon>Basidiomycota</taxon>
        <taxon>Agaricomycotina</taxon>
        <taxon>Agaricomycetes</taxon>
        <taxon>Cantharellales</taxon>
        <taxon>Ceratobasidiaceae</taxon>
        <taxon>Rhizoctonia</taxon>
    </lineage>
</organism>
<dbReference type="STRING" id="1423351.A0A074SWW0"/>
<evidence type="ECO:0000259" key="5">
    <source>
        <dbReference type="SMART" id="SM00849"/>
    </source>
</evidence>
<dbReference type="GO" id="GO:0016787">
    <property type="term" value="F:hydrolase activity"/>
    <property type="evidence" value="ECO:0007669"/>
    <property type="project" value="UniProtKB-KW"/>
</dbReference>
<dbReference type="Pfam" id="PF00753">
    <property type="entry name" value="Lactamase_B"/>
    <property type="match status" value="1"/>
</dbReference>
<dbReference type="Gene3D" id="3.60.15.10">
    <property type="entry name" value="Ribonuclease Z/Hydroxyacylglutathione hydrolase-like"/>
    <property type="match status" value="1"/>
</dbReference>
<proteinExistence type="inferred from homology"/>
<dbReference type="EMBL" id="AZST01000030">
    <property type="protein sequence ID" value="KEP54352.1"/>
    <property type="molecule type" value="Genomic_DNA"/>
</dbReference>
<dbReference type="OrthoDB" id="10250730at2759"/>
<dbReference type="AlphaFoldDB" id="A0A074SWW0"/>
<comment type="caution">
    <text evidence="6">The sequence shown here is derived from an EMBL/GenBank/DDBJ whole genome shotgun (WGS) entry which is preliminary data.</text>
</comment>
<gene>
    <name evidence="6" type="ORF">V565_018270</name>
</gene>
<evidence type="ECO:0000256" key="1">
    <source>
        <dbReference type="ARBA" id="ARBA00007749"/>
    </source>
</evidence>
<keyword evidence="2" id="KW-0479">Metal-binding</keyword>
<keyword evidence="4" id="KW-0862">Zinc</keyword>
<keyword evidence="3" id="KW-0378">Hydrolase</keyword>
<dbReference type="PANTHER" id="PTHR42978:SF5">
    <property type="entry name" value="METALLO-BETA-LACTAMASE DOMAIN-CONTAINING PROTEIN"/>
    <property type="match status" value="1"/>
</dbReference>
<dbReference type="SMART" id="SM00849">
    <property type="entry name" value="Lactamase_B"/>
    <property type="match status" value="1"/>
</dbReference>
<protein>
    <submittedName>
        <fullName evidence="6">Putative N-acyl homoserine lactonase AttM</fullName>
    </submittedName>
</protein>
<evidence type="ECO:0000313" key="7">
    <source>
        <dbReference type="Proteomes" id="UP000027456"/>
    </source>
</evidence>
<dbReference type="SUPFAM" id="SSF56281">
    <property type="entry name" value="Metallo-hydrolase/oxidoreductase"/>
    <property type="match status" value="1"/>
</dbReference>
<dbReference type="CDD" id="cd07730">
    <property type="entry name" value="metallo-hydrolase-like_MBL-fold"/>
    <property type="match status" value="1"/>
</dbReference>
<accession>A0A074SWW0</accession>
<keyword evidence="7" id="KW-1185">Reference proteome</keyword>
<dbReference type="HOGENOM" id="CLU_030571_1_0_1"/>
<evidence type="ECO:0000256" key="2">
    <source>
        <dbReference type="ARBA" id="ARBA00022723"/>
    </source>
</evidence>
<evidence type="ECO:0000256" key="4">
    <source>
        <dbReference type="ARBA" id="ARBA00022833"/>
    </source>
</evidence>
<dbReference type="Proteomes" id="UP000027456">
    <property type="component" value="Unassembled WGS sequence"/>
</dbReference>
<dbReference type="GO" id="GO:0046872">
    <property type="term" value="F:metal ion binding"/>
    <property type="evidence" value="ECO:0007669"/>
    <property type="project" value="UniProtKB-KW"/>
</dbReference>
<reference evidence="6 7" key="1">
    <citation type="submission" date="2013-12" db="EMBL/GenBank/DDBJ databases">
        <authorList>
            <person name="Cubeta M."/>
            <person name="Pakala S."/>
            <person name="Fedorova N."/>
            <person name="Thomas E."/>
            <person name="Dean R."/>
            <person name="Jabaji S."/>
            <person name="Neate S."/>
            <person name="Toda T."/>
            <person name="Tavantzis S."/>
            <person name="Vilgalys R."/>
            <person name="Bharathan N."/>
            <person name="Pakala S."/>
            <person name="Losada L.S."/>
            <person name="Zafar N."/>
            <person name="Nierman W."/>
        </authorList>
    </citation>
    <scope>NUCLEOTIDE SEQUENCE [LARGE SCALE GENOMIC DNA]</scope>
    <source>
        <strain evidence="6 7">123E</strain>
    </source>
</reference>
<evidence type="ECO:0000313" key="6">
    <source>
        <dbReference type="EMBL" id="KEP54352.1"/>
    </source>
</evidence>
<feature type="domain" description="Metallo-beta-lactamase" evidence="5">
    <location>
        <begin position="56"/>
        <end position="274"/>
    </location>
</feature>
<dbReference type="PANTHER" id="PTHR42978">
    <property type="entry name" value="QUORUM-QUENCHING LACTONASE YTNP-RELATED-RELATED"/>
    <property type="match status" value="1"/>
</dbReference>
<comment type="similarity">
    <text evidence="1">Belongs to the metallo-beta-lactamase superfamily.</text>
</comment>
<dbReference type="InterPro" id="IPR051013">
    <property type="entry name" value="MBL_superfamily_lactonases"/>
</dbReference>
<evidence type="ECO:0000256" key="3">
    <source>
        <dbReference type="ARBA" id="ARBA00022801"/>
    </source>
</evidence>
<name>A0A074SWW0_9AGAM</name>